<reference evidence="2" key="1">
    <citation type="submission" date="2020-01" db="EMBL/GenBank/DDBJ databases">
        <authorList>
            <person name="Seo Y.L."/>
        </authorList>
    </citation>
    <scope>NUCLEOTIDE SEQUENCE</scope>
    <source>
        <strain evidence="2">R11</strain>
    </source>
</reference>
<dbReference type="PROSITE" id="PS51819">
    <property type="entry name" value="VOC"/>
    <property type="match status" value="1"/>
</dbReference>
<dbReference type="SUPFAM" id="SSF54593">
    <property type="entry name" value="Glyoxalase/Bleomycin resistance protein/Dihydroxybiphenyl dioxygenase"/>
    <property type="match status" value="1"/>
</dbReference>
<dbReference type="RefSeq" id="WP_166588146.1">
    <property type="nucleotide sequence ID" value="NZ_WWEO01000045.1"/>
</dbReference>
<evidence type="ECO:0000313" key="3">
    <source>
        <dbReference type="Proteomes" id="UP000638732"/>
    </source>
</evidence>
<dbReference type="InterPro" id="IPR037523">
    <property type="entry name" value="VOC_core"/>
</dbReference>
<organism evidence="2 3">
    <name type="scientific">Mucilaginibacter agri</name>
    <dbReference type="NCBI Taxonomy" id="2695265"/>
    <lineage>
        <taxon>Bacteria</taxon>
        <taxon>Pseudomonadati</taxon>
        <taxon>Bacteroidota</taxon>
        <taxon>Sphingobacteriia</taxon>
        <taxon>Sphingobacteriales</taxon>
        <taxon>Sphingobacteriaceae</taxon>
        <taxon>Mucilaginibacter</taxon>
    </lineage>
</organism>
<reference evidence="2" key="2">
    <citation type="submission" date="2020-10" db="EMBL/GenBank/DDBJ databases">
        <title>Mucilaginibacter sp. nov., isolated from soil.</title>
        <authorList>
            <person name="Jeon C.O."/>
        </authorList>
    </citation>
    <scope>NUCLEOTIDE SEQUENCE</scope>
    <source>
        <strain evidence="2">R11</strain>
    </source>
</reference>
<protein>
    <submittedName>
        <fullName evidence="2">VOC family protein</fullName>
    </submittedName>
</protein>
<sequence>MEITPVTLIPTLSVRNGNAAIEFYKNAFGAMEIFVERDPLGAVVAQLAIDGVSFLVADESPEHGNYSPETLGGTTIRMGLQVMDPDTSMARAIAAGATEIYPVADQSYGYRLGRIADPYGHHWEIFRPMK</sequence>
<name>A0A966DXD7_9SPHI</name>
<keyword evidence="3" id="KW-1185">Reference proteome</keyword>
<dbReference type="InterPro" id="IPR041581">
    <property type="entry name" value="Glyoxalase_6"/>
</dbReference>
<dbReference type="PANTHER" id="PTHR34109:SF1">
    <property type="entry name" value="VOC DOMAIN-CONTAINING PROTEIN"/>
    <property type="match status" value="1"/>
</dbReference>
<feature type="domain" description="VOC" evidence="1">
    <location>
        <begin position="2"/>
        <end position="128"/>
    </location>
</feature>
<gene>
    <name evidence="2" type="ORF">GSY63_22690</name>
</gene>
<evidence type="ECO:0000313" key="2">
    <source>
        <dbReference type="EMBL" id="NCD72189.1"/>
    </source>
</evidence>
<dbReference type="EMBL" id="WWEO01000045">
    <property type="protein sequence ID" value="NCD72189.1"/>
    <property type="molecule type" value="Genomic_DNA"/>
</dbReference>
<dbReference type="InterPro" id="IPR029068">
    <property type="entry name" value="Glyas_Bleomycin-R_OHBP_Dase"/>
</dbReference>
<dbReference type="Pfam" id="PF18029">
    <property type="entry name" value="Glyoxalase_6"/>
    <property type="match status" value="1"/>
</dbReference>
<proteinExistence type="predicted"/>
<dbReference type="Gene3D" id="3.10.180.10">
    <property type="entry name" value="2,3-Dihydroxybiphenyl 1,2-Dioxygenase, domain 1"/>
    <property type="match status" value="1"/>
</dbReference>
<evidence type="ECO:0000259" key="1">
    <source>
        <dbReference type="PROSITE" id="PS51819"/>
    </source>
</evidence>
<comment type="caution">
    <text evidence="2">The sequence shown here is derived from an EMBL/GenBank/DDBJ whole genome shotgun (WGS) entry which is preliminary data.</text>
</comment>
<dbReference type="Proteomes" id="UP000638732">
    <property type="component" value="Unassembled WGS sequence"/>
</dbReference>
<dbReference type="AlphaFoldDB" id="A0A966DXD7"/>
<dbReference type="CDD" id="cd07246">
    <property type="entry name" value="VOC_like"/>
    <property type="match status" value="1"/>
</dbReference>
<dbReference type="PANTHER" id="PTHR34109">
    <property type="entry name" value="BNAUNNG04460D PROTEIN-RELATED"/>
    <property type="match status" value="1"/>
</dbReference>
<accession>A0A966DXD7</accession>